<dbReference type="AlphaFoldDB" id="A0A091BGI8"/>
<dbReference type="EMBL" id="AVCI01000005">
    <property type="protein sequence ID" value="KFN43445.1"/>
    <property type="molecule type" value="Genomic_DNA"/>
</dbReference>
<protein>
    <submittedName>
        <fullName evidence="1">Uncharacterized protein</fullName>
    </submittedName>
</protein>
<comment type="caution">
    <text evidence="1">The sequence shown here is derived from an EMBL/GenBank/DDBJ whole genome shotgun (WGS) entry which is preliminary data.</text>
</comment>
<sequence>MLEAATIHVQYADTFAFDADPDAIAVIDQHRLHEIPGQRRRVAGHVAKNAIADAVVASEAVARGDP</sequence>
<evidence type="ECO:0000313" key="1">
    <source>
        <dbReference type="EMBL" id="KFN43445.1"/>
    </source>
</evidence>
<reference evidence="1 2" key="1">
    <citation type="submission" date="2013-09" db="EMBL/GenBank/DDBJ databases">
        <title>Genome sequencing of Arenimonas oryziterrae.</title>
        <authorList>
            <person name="Chen F."/>
            <person name="Wang G."/>
        </authorList>
    </citation>
    <scope>NUCLEOTIDE SEQUENCE [LARGE SCALE GENOMIC DNA]</scope>
    <source>
        <strain evidence="1 2">YC6267</strain>
    </source>
</reference>
<name>A0A091BGI8_9GAMM</name>
<proteinExistence type="predicted"/>
<organism evidence="1 2">
    <name type="scientific">Arenimonas oryziterrae DSM 21050 = YC6267</name>
    <dbReference type="NCBI Taxonomy" id="1121015"/>
    <lineage>
        <taxon>Bacteria</taxon>
        <taxon>Pseudomonadati</taxon>
        <taxon>Pseudomonadota</taxon>
        <taxon>Gammaproteobacteria</taxon>
        <taxon>Lysobacterales</taxon>
        <taxon>Lysobacteraceae</taxon>
        <taxon>Arenimonas</taxon>
    </lineage>
</organism>
<accession>A0A091BGI8</accession>
<gene>
    <name evidence="1" type="ORF">N789_09220</name>
</gene>
<keyword evidence="2" id="KW-1185">Reference proteome</keyword>
<dbReference type="Proteomes" id="UP000029385">
    <property type="component" value="Unassembled WGS sequence"/>
</dbReference>
<evidence type="ECO:0000313" key="2">
    <source>
        <dbReference type="Proteomes" id="UP000029385"/>
    </source>
</evidence>